<keyword evidence="2" id="KW-1133">Transmembrane helix</keyword>
<dbReference type="GO" id="GO:0005886">
    <property type="term" value="C:plasma membrane"/>
    <property type="evidence" value="ECO:0007669"/>
    <property type="project" value="TreeGrafter"/>
</dbReference>
<evidence type="ECO:0000256" key="1">
    <source>
        <dbReference type="ARBA" id="ARBA00009617"/>
    </source>
</evidence>
<dbReference type="GO" id="GO:0015293">
    <property type="term" value="F:symporter activity"/>
    <property type="evidence" value="ECO:0007669"/>
    <property type="project" value="InterPro"/>
</dbReference>
<dbReference type="SUPFAM" id="SSF103473">
    <property type="entry name" value="MFS general substrate transporter"/>
    <property type="match status" value="1"/>
</dbReference>
<protein>
    <submittedName>
        <fullName evidence="3">Na+/melibiose symporter</fullName>
    </submittedName>
</protein>
<dbReference type="InterPro" id="IPR036259">
    <property type="entry name" value="MFS_trans_sf"/>
</dbReference>
<evidence type="ECO:0000256" key="2">
    <source>
        <dbReference type="SAM" id="Phobius"/>
    </source>
</evidence>
<gene>
    <name evidence="3" type="ORF">SAMN06295955_11168</name>
</gene>
<dbReference type="AlphaFoldDB" id="A0A239JTS6"/>
<accession>A0A239JTS6</accession>
<feature type="transmembrane region" description="Helical" evidence="2">
    <location>
        <begin position="404"/>
        <end position="427"/>
    </location>
</feature>
<keyword evidence="2" id="KW-0472">Membrane</keyword>
<dbReference type="EMBL" id="FZPA01000011">
    <property type="protein sequence ID" value="SNT09175.1"/>
    <property type="molecule type" value="Genomic_DNA"/>
</dbReference>
<dbReference type="PANTHER" id="PTHR11328:SF24">
    <property type="entry name" value="MAJOR FACILITATOR SUPERFAMILY (MFS) PROFILE DOMAIN-CONTAINING PROTEIN"/>
    <property type="match status" value="1"/>
</dbReference>
<feature type="transmembrane region" description="Helical" evidence="2">
    <location>
        <begin position="263"/>
        <end position="283"/>
    </location>
</feature>
<dbReference type="InterPro" id="IPR039672">
    <property type="entry name" value="MFS_2"/>
</dbReference>
<keyword evidence="4" id="KW-1185">Reference proteome</keyword>
<evidence type="ECO:0000313" key="3">
    <source>
        <dbReference type="EMBL" id="SNT09175.1"/>
    </source>
</evidence>
<dbReference type="OrthoDB" id="9764596at2"/>
<keyword evidence="2" id="KW-0812">Transmembrane</keyword>
<feature type="transmembrane region" description="Helical" evidence="2">
    <location>
        <begin position="359"/>
        <end position="384"/>
    </location>
</feature>
<dbReference type="RefSeq" id="WP_089216737.1">
    <property type="nucleotide sequence ID" value="NZ_FZPA01000011.1"/>
</dbReference>
<name>A0A239JTS6_9SPHN</name>
<dbReference type="Pfam" id="PF13347">
    <property type="entry name" value="MFS_2"/>
    <property type="match status" value="1"/>
</dbReference>
<feature type="transmembrane region" description="Helical" evidence="2">
    <location>
        <begin position="82"/>
        <end position="100"/>
    </location>
</feature>
<sequence>MTAAPPPTASELVRFSAVAIPLAAAGLPLGVYLPAIYARDYGLSLTTIGLVFLLGRLWDAVSDPLIGTLSDRTRTIHGRRKPWIAGGGAVFALASIFLFFPPFGVTPLSLGLVLFFFYLGWTAVQIPFQAWGGEVSGDYHQRTRIATYQTVVTASALLLTLILPTIADQIRPGDGRLQLSLMGGLVLASIVPALLSTLTALREPPLPALPVARPRVRETVAAVVGEPLLLRVLASDFAVTLAQHIRAALIVFFVSFYMGRPEWAGGLFLFQFVFGIFAGPIWLRIGRRFGKHRTAVAGELVQVAINLSLLFVTPQTFGLLLALTLAQGLAQGAGNLMLRAIVADVADKHRLESGDDRTGLFYSVFSLAGKGATAAAVGIALPLVSWLGFDPKASNSAEALDGLLLVFAIGPAVAHSLSAALIARFPLDEAAHSEIRRRLDRDSPDLAFAE</sequence>
<organism evidence="3 4">
    <name type="scientific">Sphingopyxis indica</name>
    <dbReference type="NCBI Taxonomy" id="436663"/>
    <lineage>
        <taxon>Bacteria</taxon>
        <taxon>Pseudomonadati</taxon>
        <taxon>Pseudomonadota</taxon>
        <taxon>Alphaproteobacteria</taxon>
        <taxon>Sphingomonadales</taxon>
        <taxon>Sphingomonadaceae</taxon>
        <taxon>Sphingopyxis</taxon>
    </lineage>
</organism>
<feature type="transmembrane region" description="Helical" evidence="2">
    <location>
        <begin position="145"/>
        <end position="167"/>
    </location>
</feature>
<dbReference type="GO" id="GO:0008643">
    <property type="term" value="P:carbohydrate transport"/>
    <property type="evidence" value="ECO:0007669"/>
    <property type="project" value="InterPro"/>
</dbReference>
<dbReference type="Proteomes" id="UP000198339">
    <property type="component" value="Unassembled WGS sequence"/>
</dbReference>
<dbReference type="PANTHER" id="PTHR11328">
    <property type="entry name" value="MAJOR FACILITATOR SUPERFAMILY DOMAIN-CONTAINING PROTEIN"/>
    <property type="match status" value="1"/>
</dbReference>
<dbReference type="Gene3D" id="1.20.1250.20">
    <property type="entry name" value="MFS general substrate transporter like domains"/>
    <property type="match status" value="2"/>
</dbReference>
<feature type="transmembrane region" description="Helical" evidence="2">
    <location>
        <begin position="12"/>
        <end position="35"/>
    </location>
</feature>
<feature type="transmembrane region" description="Helical" evidence="2">
    <location>
        <begin position="41"/>
        <end position="61"/>
    </location>
</feature>
<reference evidence="3 4" key="1">
    <citation type="submission" date="2017-06" db="EMBL/GenBank/DDBJ databases">
        <authorList>
            <person name="Kim H.J."/>
            <person name="Triplett B.A."/>
        </authorList>
    </citation>
    <scope>NUCLEOTIDE SEQUENCE [LARGE SCALE GENOMIC DNA]</scope>
    <source>
        <strain evidence="3 4">DS15</strain>
    </source>
</reference>
<proteinExistence type="inferred from homology"/>
<evidence type="ECO:0000313" key="4">
    <source>
        <dbReference type="Proteomes" id="UP000198339"/>
    </source>
</evidence>
<feature type="transmembrane region" description="Helical" evidence="2">
    <location>
        <begin position="106"/>
        <end position="124"/>
    </location>
</feature>
<feature type="transmembrane region" description="Helical" evidence="2">
    <location>
        <begin position="179"/>
        <end position="201"/>
    </location>
</feature>
<comment type="similarity">
    <text evidence="1">Belongs to the sodium:galactoside symporter (TC 2.A.2) family.</text>
</comment>